<reference evidence="1 2" key="1">
    <citation type="journal article" date="2011" name="J. Bacteriol.">
        <title>Genome analyses of icelandic strains of Sulfolobus islandicus, model organisms for genetic and virus-host interaction studies.</title>
        <authorList>
            <person name="Guo L."/>
            <person name="Brugger K."/>
            <person name="Liu C."/>
            <person name="Shah S.A."/>
            <person name="Zheng H."/>
            <person name="Zhu Y."/>
            <person name="Wang S."/>
            <person name="Lillestol R.K."/>
            <person name="Chen L."/>
            <person name="Frank J."/>
            <person name="Prangishvili D."/>
            <person name="Paulin L."/>
            <person name="She Q."/>
            <person name="Huang L."/>
            <person name="Garrett R.A."/>
        </authorList>
    </citation>
    <scope>NUCLEOTIDE SEQUENCE [LARGE SCALE GENOMIC DNA]</scope>
    <source>
        <strain evidence="1 2">HVE10/4</strain>
    </source>
</reference>
<name>F0NP65_SACI0</name>
<accession>F0NP65</accession>
<proteinExistence type="predicted"/>
<organism evidence="1 2">
    <name type="scientific">Saccharolobus islandicus (strain HVE10/4)</name>
    <name type="common">Sulfolobus islandicus</name>
    <dbReference type="NCBI Taxonomy" id="930943"/>
    <lineage>
        <taxon>Archaea</taxon>
        <taxon>Thermoproteota</taxon>
        <taxon>Thermoprotei</taxon>
        <taxon>Sulfolobales</taxon>
        <taxon>Sulfolobaceae</taxon>
        <taxon>Saccharolobus</taxon>
    </lineage>
</organism>
<evidence type="ECO:0000313" key="2">
    <source>
        <dbReference type="Proteomes" id="UP000006395"/>
    </source>
</evidence>
<dbReference type="GeneID" id="12414932"/>
<evidence type="ECO:0000313" key="1">
    <source>
        <dbReference type="EMBL" id="ADX82251.1"/>
    </source>
</evidence>
<keyword evidence="2" id="KW-1185">Reference proteome</keyword>
<dbReference type="RefSeq" id="WP_014512393.1">
    <property type="nucleotide sequence ID" value="NC_017275.1"/>
</dbReference>
<gene>
    <name evidence="1" type="ordered locus">SiH_0898</name>
</gene>
<dbReference type="HOGENOM" id="CLU_568184_0_0_2"/>
<dbReference type="Proteomes" id="UP000006395">
    <property type="component" value="Chromosome"/>
</dbReference>
<dbReference type="AlphaFoldDB" id="F0NP65"/>
<dbReference type="KEGG" id="sih:SiH_0898"/>
<protein>
    <submittedName>
        <fullName evidence="1">Uncharacterized protein</fullName>
    </submittedName>
</protein>
<dbReference type="EMBL" id="CP002426">
    <property type="protein sequence ID" value="ADX82251.1"/>
    <property type="molecule type" value="Genomic_DNA"/>
</dbReference>
<sequence>MEELISRKQIEKVYNLSSIPSIVPKNSLLILNFEVDERTIGILRKMCELSNSYATILKGRELPTLPREKLIEFISSYYIERLLNDRKYFIPNRIIYYAMRKYNISFSEIVDKILSIVDIEDFFSKFLNSYLNDIIYYMILDKIIAKRDFTPKYNSLGSRLLKAVVSGKYDPDLIRELTSNVIRGDLSPEKLTYLLSKIYNEIINNMESLRWLPSLLFFLSQQYPTSELVEIVKNLINFNYRLRRDSRVILALTATNLGNPLIFEAYNLVKLMCSIKNDEYCNIAKLLIFPRVALYLAFMHDFGNSAKILSEIEEGVKLSELKDINELLFNNLSYYIIYSNGLINYSKALILLNEEKFHLALEYINKTNEFFRSINAYSEELSLKLWKLRLEILTDTITDYACQLLAEVMDNIDKIPLDTLSRILSLIYLSKRYYNKDVKCNMDELVDIIHLFTPTSIFLNEVDIEELIDFLPFPFLNHFE</sequence>